<name>A0ABR9KA11_9ACTN</name>
<protein>
    <submittedName>
        <fullName evidence="2">Uncharacterized protein</fullName>
    </submittedName>
</protein>
<organism evidence="2 3">
    <name type="scientific">Nonomuraea africana</name>
    <dbReference type="NCBI Taxonomy" id="46171"/>
    <lineage>
        <taxon>Bacteria</taxon>
        <taxon>Bacillati</taxon>
        <taxon>Actinomycetota</taxon>
        <taxon>Actinomycetes</taxon>
        <taxon>Streptosporangiales</taxon>
        <taxon>Streptosporangiaceae</taxon>
        <taxon>Nonomuraea</taxon>
    </lineage>
</organism>
<proteinExistence type="predicted"/>
<feature type="compositionally biased region" description="Basic and acidic residues" evidence="1">
    <location>
        <begin position="49"/>
        <end position="65"/>
    </location>
</feature>
<evidence type="ECO:0000256" key="1">
    <source>
        <dbReference type="SAM" id="MobiDB-lite"/>
    </source>
</evidence>
<dbReference type="EMBL" id="JADBEF010000001">
    <property type="protein sequence ID" value="MBE1558846.1"/>
    <property type="molecule type" value="Genomic_DNA"/>
</dbReference>
<comment type="caution">
    <text evidence="2">The sequence shown here is derived from an EMBL/GenBank/DDBJ whole genome shotgun (WGS) entry which is preliminary data.</text>
</comment>
<dbReference type="Proteomes" id="UP000661607">
    <property type="component" value="Unassembled WGS sequence"/>
</dbReference>
<reference evidence="2 3" key="1">
    <citation type="submission" date="2020-10" db="EMBL/GenBank/DDBJ databases">
        <title>Sequencing the genomes of 1000 actinobacteria strains.</title>
        <authorList>
            <person name="Klenk H.-P."/>
        </authorList>
    </citation>
    <scope>NUCLEOTIDE SEQUENCE [LARGE SCALE GENOMIC DNA]</scope>
    <source>
        <strain evidence="2 3">DSM 43748</strain>
    </source>
</reference>
<feature type="region of interest" description="Disordered" evidence="1">
    <location>
        <begin position="49"/>
        <end position="87"/>
    </location>
</feature>
<keyword evidence="3" id="KW-1185">Reference proteome</keyword>
<evidence type="ECO:0000313" key="2">
    <source>
        <dbReference type="EMBL" id="MBE1558846.1"/>
    </source>
</evidence>
<accession>A0ABR9KA11</accession>
<sequence>MDATVKAAIATPVSVNLSSGSSVRLPTMVMVVSPMDMLKLLRELKMDGNRKIGKPEKEGTGRKTLAEGSCAHPRRRHVRDASPQDSA</sequence>
<gene>
    <name evidence="2" type="ORF">H4W81_001625</name>
</gene>
<evidence type="ECO:0000313" key="3">
    <source>
        <dbReference type="Proteomes" id="UP000661607"/>
    </source>
</evidence>